<reference evidence="4 5" key="1">
    <citation type="submission" date="2018-03" db="EMBL/GenBank/DDBJ databases">
        <title>Comparative genomics illustrates the genes involved in a hyperalkaliphilic mechanisms of Serpentinomonas isolated from highly-alkaline calcium-rich serpentinized springs.</title>
        <authorList>
            <person name="Suzuki S."/>
            <person name="Ishii S."/>
            <person name="Walworth N."/>
            <person name="Bird L."/>
            <person name="Kuenen J.G."/>
            <person name="Nealson K.H."/>
        </authorList>
    </citation>
    <scope>NUCLEOTIDE SEQUENCE [LARGE SCALE GENOMIC DNA]</scope>
    <source>
        <strain evidence="4 5">P1</strain>
    </source>
</reference>
<dbReference type="InterPro" id="IPR028082">
    <property type="entry name" value="Peripla_BP_I"/>
</dbReference>
<evidence type="ECO:0000313" key="5">
    <source>
        <dbReference type="Proteomes" id="UP000238589"/>
    </source>
</evidence>
<feature type="domain" description="Leucine-binding protein" evidence="3">
    <location>
        <begin position="42"/>
        <end position="385"/>
    </location>
</feature>
<evidence type="ECO:0000256" key="2">
    <source>
        <dbReference type="ARBA" id="ARBA00022729"/>
    </source>
</evidence>
<proteinExistence type="inferred from homology"/>
<dbReference type="Pfam" id="PF13458">
    <property type="entry name" value="Peripla_BP_6"/>
    <property type="match status" value="1"/>
</dbReference>
<protein>
    <submittedName>
        <fullName evidence="4">Branched chain amino acid ABC transporter substrate-binding protein</fullName>
    </submittedName>
</protein>
<gene>
    <name evidence="4" type="ORF">C6P64_01515</name>
</gene>
<dbReference type="PANTHER" id="PTHR47151">
    <property type="entry name" value="LEU/ILE/VAL-BINDING ABC TRANSPORTER SUBUNIT"/>
    <property type="match status" value="1"/>
</dbReference>
<dbReference type="PANTHER" id="PTHR47151:SF2">
    <property type="entry name" value="AMINO ACID BINDING PROTEIN"/>
    <property type="match status" value="1"/>
</dbReference>
<name>A0A2S9K8P8_9BURK</name>
<accession>A0A2S9K8P8</accession>
<dbReference type="SUPFAM" id="SSF53822">
    <property type="entry name" value="Periplasmic binding protein-like I"/>
    <property type="match status" value="1"/>
</dbReference>
<evidence type="ECO:0000256" key="1">
    <source>
        <dbReference type="ARBA" id="ARBA00010062"/>
    </source>
</evidence>
<sequence length="394" mass="40905">MRTELKLAVLAAAVTLAACGKKEEAATPVSPAAAPAADQLVVKIGHVGATSGQVAHLGKDNENGARLAVEELNAAGIKIGDKSAKFELLAEDDAADPKQATAAAQKLVDAKVNGVIGHLTSGTTLPASQVYNGAGIPQITPSSTNPKITRQGYAGAFRLVADDTQQGGALGRYSVETLKAKTVAVIDDRTAYGQGLADEFAKAAAAAGAQVVGHEFTNDKATDFKAILTTIKAKQPDVIFFGGMDSAGGPMLRQMKQLGIKAKLVGGDGLCTGEMIKLSAEALGNDQVYCVEAGGVDGAEVNDNEKFRTAFKARYQADVQAYAAYAYDGVKLLAQAMQAAGSAEPAKYLPELKKIQYQGASGKVEFDEQGGRKNAALTLYTFRNGARAQLAIIR</sequence>
<keyword evidence="5" id="KW-1185">Reference proteome</keyword>
<evidence type="ECO:0000259" key="3">
    <source>
        <dbReference type="Pfam" id="PF13458"/>
    </source>
</evidence>
<dbReference type="Proteomes" id="UP000238589">
    <property type="component" value="Unassembled WGS sequence"/>
</dbReference>
<comment type="caution">
    <text evidence="4">The sequence shown here is derived from an EMBL/GenBank/DDBJ whole genome shotgun (WGS) entry which is preliminary data.</text>
</comment>
<dbReference type="RefSeq" id="WP_105746823.1">
    <property type="nucleotide sequence ID" value="NZ_PVLQ01000008.1"/>
</dbReference>
<dbReference type="AlphaFoldDB" id="A0A2S9K8P8"/>
<dbReference type="InterPro" id="IPR028081">
    <property type="entry name" value="Leu-bd"/>
</dbReference>
<dbReference type="OrthoDB" id="9783240at2"/>
<dbReference type="EMBL" id="PVLQ01000008">
    <property type="protein sequence ID" value="PRD66839.1"/>
    <property type="molecule type" value="Genomic_DNA"/>
</dbReference>
<dbReference type="CDD" id="cd06342">
    <property type="entry name" value="PBP1_ABC_LIVBP-like"/>
    <property type="match status" value="1"/>
</dbReference>
<evidence type="ECO:0000313" key="4">
    <source>
        <dbReference type="EMBL" id="PRD66839.1"/>
    </source>
</evidence>
<comment type="similarity">
    <text evidence="1">Belongs to the leucine-binding protein family.</text>
</comment>
<organism evidence="4 5">
    <name type="scientific">Malikia granosa</name>
    <dbReference type="NCBI Taxonomy" id="263067"/>
    <lineage>
        <taxon>Bacteria</taxon>
        <taxon>Pseudomonadati</taxon>
        <taxon>Pseudomonadota</taxon>
        <taxon>Betaproteobacteria</taxon>
        <taxon>Burkholderiales</taxon>
        <taxon>Comamonadaceae</taxon>
        <taxon>Malikia</taxon>
    </lineage>
</organism>
<keyword evidence="2" id="KW-0732">Signal</keyword>
<dbReference type="Gene3D" id="3.40.50.2300">
    <property type="match status" value="2"/>
</dbReference>
<dbReference type="PROSITE" id="PS51257">
    <property type="entry name" value="PROKAR_LIPOPROTEIN"/>
    <property type="match status" value="1"/>
</dbReference>